<gene>
    <name evidence="1" type="ORF">MAIC_14030</name>
</gene>
<reference evidence="1 2" key="1">
    <citation type="journal article" date="2019" name="Emerg. Microbes Infect.">
        <title>Comprehensive subspecies identification of 175 nontuberculous mycobacteria species based on 7547 genomic profiles.</title>
        <authorList>
            <person name="Matsumoto Y."/>
            <person name="Kinjo T."/>
            <person name="Motooka D."/>
            <person name="Nabeya D."/>
            <person name="Jung N."/>
            <person name="Uechi K."/>
            <person name="Horii T."/>
            <person name="Iida T."/>
            <person name="Fujita J."/>
            <person name="Nakamura S."/>
        </authorList>
    </citation>
    <scope>NUCLEOTIDE SEQUENCE [LARGE SCALE GENOMIC DNA]</scope>
    <source>
        <strain evidence="1 2">JCM 6376</strain>
    </source>
</reference>
<evidence type="ECO:0000313" key="1">
    <source>
        <dbReference type="EMBL" id="BBX06600.1"/>
    </source>
</evidence>
<name>A0AAD1MBH9_9MYCO</name>
<dbReference type="Proteomes" id="UP000467327">
    <property type="component" value="Chromosome"/>
</dbReference>
<dbReference type="KEGG" id="maic:MAIC_14030"/>
<dbReference type="AlphaFoldDB" id="A0AAD1MBH9"/>
<proteinExistence type="predicted"/>
<keyword evidence="2" id="KW-1185">Reference proteome</keyword>
<dbReference type="EMBL" id="AP022561">
    <property type="protein sequence ID" value="BBX06600.1"/>
    <property type="molecule type" value="Genomic_DNA"/>
</dbReference>
<accession>A0AAD1MBH9</accession>
<protein>
    <submittedName>
        <fullName evidence="1">Uncharacterized protein</fullName>
    </submittedName>
</protein>
<organism evidence="1 2">
    <name type="scientific">Mycolicibacterium aichiense</name>
    <dbReference type="NCBI Taxonomy" id="1799"/>
    <lineage>
        <taxon>Bacteria</taxon>
        <taxon>Bacillati</taxon>
        <taxon>Actinomycetota</taxon>
        <taxon>Actinomycetes</taxon>
        <taxon>Mycobacteriales</taxon>
        <taxon>Mycobacteriaceae</taxon>
        <taxon>Mycolicibacterium</taxon>
    </lineage>
</organism>
<sequence length="167" mass="18480">MRLFLALARGVTARVAGPIAGFPIVGPQLRRDASGAPVGINAVASVYFPPFAWELIYPGETSLTDERWADVSKWTTIRPGDTRVLSELVPALPAVYHPWHDPSRNQNWLELFSSEITRIVECANVEGGPPDPHAPSTVDKRAHISTEMFDEFLRKRGMAPPHLDQTD</sequence>
<evidence type="ECO:0000313" key="2">
    <source>
        <dbReference type="Proteomes" id="UP000467327"/>
    </source>
</evidence>